<dbReference type="PANTHER" id="PTHR42709:SF11">
    <property type="entry name" value="DEDA FAMILY PROTEIN"/>
    <property type="match status" value="1"/>
</dbReference>
<organism evidence="2">
    <name type="scientific">Caulobacter sp. 73W</name>
    <dbReference type="NCBI Taxonomy" id="3161137"/>
    <lineage>
        <taxon>Bacteria</taxon>
        <taxon>Pseudomonadati</taxon>
        <taxon>Pseudomonadota</taxon>
        <taxon>Alphaproteobacteria</taxon>
        <taxon>Caulobacterales</taxon>
        <taxon>Caulobacteraceae</taxon>
        <taxon>Caulobacter</taxon>
    </lineage>
</organism>
<dbReference type="PANTHER" id="PTHR42709">
    <property type="entry name" value="ALKALINE PHOSPHATASE LIKE PROTEIN"/>
    <property type="match status" value="1"/>
</dbReference>
<feature type="transmembrane region" description="Helical" evidence="1">
    <location>
        <begin position="131"/>
        <end position="149"/>
    </location>
</feature>
<feature type="transmembrane region" description="Helical" evidence="1">
    <location>
        <begin position="170"/>
        <end position="191"/>
    </location>
</feature>
<protein>
    <submittedName>
        <fullName evidence="2">YqaA family protein</fullName>
    </submittedName>
</protein>
<evidence type="ECO:0000256" key="1">
    <source>
        <dbReference type="SAM" id="Phobius"/>
    </source>
</evidence>
<dbReference type="EMBL" id="CP158375">
    <property type="protein sequence ID" value="XDO97308.1"/>
    <property type="molecule type" value="Genomic_DNA"/>
</dbReference>
<feature type="transmembrane region" description="Helical" evidence="1">
    <location>
        <begin position="54"/>
        <end position="77"/>
    </location>
</feature>
<sequence>MLRRLYDWVMGLAASRRAPASLFAVSFAESSFFPIPPDVMLAPMVLAKPERAWFYAGLCTAASVLGGMAGYLIGFFLQDFGRWMLTLTGHASGLEEYQCWYAQWGVWLILIKGLTPVPYKLVTIASGLAQFSLPVFIAASVITRGARFFMVAAVVKKFGPAMLPVIEKRLGLFAILFIVLLLGGFAVGHFIGGEAPAAC</sequence>
<name>A0AB39KVL3_9CAUL</name>
<accession>A0AB39KVL3</accession>
<dbReference type="AlphaFoldDB" id="A0AB39KVL3"/>
<gene>
    <name evidence="2" type="ORF">ABOZ73_02500</name>
</gene>
<proteinExistence type="predicted"/>
<keyword evidence="1" id="KW-1133">Transmembrane helix</keyword>
<dbReference type="GO" id="GO:0005886">
    <property type="term" value="C:plasma membrane"/>
    <property type="evidence" value="ECO:0007669"/>
    <property type="project" value="TreeGrafter"/>
</dbReference>
<dbReference type="InterPro" id="IPR051311">
    <property type="entry name" value="DedA_domain"/>
</dbReference>
<keyword evidence="1" id="KW-0812">Transmembrane</keyword>
<reference evidence="2" key="1">
    <citation type="submission" date="2024-06" db="EMBL/GenBank/DDBJ databases">
        <title>Caulobacter inopinatus, sp. nov.</title>
        <authorList>
            <person name="Donachie S.P."/>
        </authorList>
    </citation>
    <scope>NUCLEOTIDE SEQUENCE</scope>
    <source>
        <strain evidence="2">73W</strain>
    </source>
</reference>
<dbReference type="RefSeq" id="WP_369060441.1">
    <property type="nucleotide sequence ID" value="NZ_CP158375.1"/>
</dbReference>
<keyword evidence="1" id="KW-0472">Membrane</keyword>
<evidence type="ECO:0000313" key="2">
    <source>
        <dbReference type="EMBL" id="XDO97308.1"/>
    </source>
</evidence>